<dbReference type="OrthoDB" id="5432576at2"/>
<dbReference type="eggNOG" id="ENOG503012I">
    <property type="taxonomic scope" value="Bacteria"/>
</dbReference>
<protein>
    <submittedName>
        <fullName evidence="1">Uncharacterized protein</fullName>
    </submittedName>
</protein>
<accession>A0A091ATL0</accession>
<evidence type="ECO:0000313" key="1">
    <source>
        <dbReference type="EMBL" id="KFN42344.1"/>
    </source>
</evidence>
<dbReference type="RefSeq" id="WP_022970465.1">
    <property type="nucleotide sequence ID" value="NZ_ATVD01000008.1"/>
</dbReference>
<comment type="caution">
    <text evidence="1">The sequence shown here is derived from an EMBL/GenBank/DDBJ whole genome shotgun (WGS) entry which is preliminary data.</text>
</comment>
<name>A0A091ATL0_9GAMM</name>
<dbReference type="EMBL" id="AVCI01000011">
    <property type="protein sequence ID" value="KFN42344.1"/>
    <property type="molecule type" value="Genomic_DNA"/>
</dbReference>
<sequence length="138" mass="15093">MNFIYLDDIELPEDLAWTDEHLPWAVGQTVKPSLTGAQIIQEAALQAGRPITLQSTVNGNTYVAVVTRTTLLALRAKAAIAGGDNMVLSVPQFEGDPLTYTVRWNHANNAAIEASPFKFIVPPSPDDLYAITLRFIEV</sequence>
<dbReference type="PATRIC" id="fig|1121015.4.peg.2314"/>
<proteinExistence type="predicted"/>
<evidence type="ECO:0000313" key="2">
    <source>
        <dbReference type="Proteomes" id="UP000029385"/>
    </source>
</evidence>
<keyword evidence="2" id="KW-1185">Reference proteome</keyword>
<dbReference type="STRING" id="1121015.GCA_000420545_02877"/>
<organism evidence="1 2">
    <name type="scientific">Arenimonas oryziterrae DSM 21050 = YC6267</name>
    <dbReference type="NCBI Taxonomy" id="1121015"/>
    <lineage>
        <taxon>Bacteria</taxon>
        <taxon>Pseudomonadati</taxon>
        <taxon>Pseudomonadota</taxon>
        <taxon>Gammaproteobacteria</taxon>
        <taxon>Lysobacterales</taxon>
        <taxon>Lysobacteraceae</taxon>
        <taxon>Arenimonas</taxon>
    </lineage>
</organism>
<dbReference type="AlphaFoldDB" id="A0A091ATL0"/>
<dbReference type="Proteomes" id="UP000029385">
    <property type="component" value="Unassembled WGS sequence"/>
</dbReference>
<gene>
    <name evidence="1" type="ORF">N789_14235</name>
</gene>
<reference evidence="1 2" key="1">
    <citation type="submission" date="2013-09" db="EMBL/GenBank/DDBJ databases">
        <title>Genome sequencing of Arenimonas oryziterrae.</title>
        <authorList>
            <person name="Chen F."/>
            <person name="Wang G."/>
        </authorList>
    </citation>
    <scope>NUCLEOTIDE SEQUENCE [LARGE SCALE GENOMIC DNA]</scope>
    <source>
        <strain evidence="1 2">YC6267</strain>
    </source>
</reference>